<comment type="similarity">
    <text evidence="3">Belongs to the RNase Z family.</text>
</comment>
<dbReference type="Proteomes" id="UP000000707">
    <property type="component" value="Unassembled WGS sequence"/>
</dbReference>
<evidence type="ECO:0000256" key="5">
    <source>
        <dbReference type="ARBA" id="ARBA00022694"/>
    </source>
</evidence>
<evidence type="ECO:0000256" key="2">
    <source>
        <dbReference type="ARBA" id="ARBA00001947"/>
    </source>
</evidence>
<dbReference type="Pfam" id="PF13691">
    <property type="entry name" value="Lactamase_B_4"/>
    <property type="match status" value="1"/>
</dbReference>
<accession>G3B7R3</accession>
<dbReference type="EC" id="3.1.26.11" evidence="4"/>
<dbReference type="GO" id="GO:0046872">
    <property type="term" value="F:metal ion binding"/>
    <property type="evidence" value="ECO:0007669"/>
    <property type="project" value="UniProtKB-KW"/>
</dbReference>
<dbReference type="GO" id="GO:0005739">
    <property type="term" value="C:mitochondrion"/>
    <property type="evidence" value="ECO:0007669"/>
    <property type="project" value="TreeGrafter"/>
</dbReference>
<evidence type="ECO:0000256" key="4">
    <source>
        <dbReference type="ARBA" id="ARBA00012477"/>
    </source>
</evidence>
<evidence type="ECO:0000256" key="9">
    <source>
        <dbReference type="ARBA" id="ARBA00022801"/>
    </source>
</evidence>
<dbReference type="AlphaFoldDB" id="G3B7R3"/>
<dbReference type="RefSeq" id="XP_006688471.1">
    <property type="nucleotide sequence ID" value="XM_006688408.1"/>
</dbReference>
<evidence type="ECO:0000256" key="10">
    <source>
        <dbReference type="ARBA" id="ARBA00022833"/>
    </source>
</evidence>
<keyword evidence="6" id="KW-0540">Nuclease</keyword>
<dbReference type="eggNOG" id="KOG2121">
    <property type="taxonomic scope" value="Eukaryota"/>
</dbReference>
<protein>
    <recommendedName>
        <fullName evidence="4">ribonuclease Z</fullName>
        <ecNumber evidence="4">3.1.26.11</ecNumber>
    </recommendedName>
</protein>
<dbReference type="GO" id="GO:0042781">
    <property type="term" value="F:3'-tRNA processing endoribonuclease activity"/>
    <property type="evidence" value="ECO:0007669"/>
    <property type="project" value="UniProtKB-EC"/>
</dbReference>
<evidence type="ECO:0000256" key="6">
    <source>
        <dbReference type="ARBA" id="ARBA00022722"/>
    </source>
</evidence>
<dbReference type="CDD" id="cd07718">
    <property type="entry name" value="RNaseZ_ELAC1_ELAC2-C-term-like_MBL-fold"/>
    <property type="match status" value="1"/>
</dbReference>
<evidence type="ECO:0000256" key="11">
    <source>
        <dbReference type="SAM" id="MobiDB-lite"/>
    </source>
</evidence>
<feature type="compositionally biased region" description="Basic residues" evidence="11">
    <location>
        <begin position="826"/>
        <end position="844"/>
    </location>
</feature>
<dbReference type="KEGG" id="cten:18250485"/>
<comment type="catalytic activity">
    <reaction evidence="1">
        <text>Endonucleolytic cleavage of RNA, removing extra 3' nucleotides from tRNA precursor, generating 3' termini of tRNAs. A 3'-hydroxy group is left at the tRNA terminus and a 5'-phosphoryl group is left at the trailer molecule.</text>
        <dbReference type="EC" id="3.1.26.11"/>
    </reaction>
</comment>
<name>G3B7R3_CANTC</name>
<keyword evidence="10" id="KW-0862">Zinc</keyword>
<proteinExistence type="inferred from homology"/>
<evidence type="ECO:0000256" key="3">
    <source>
        <dbReference type="ARBA" id="ARBA00007823"/>
    </source>
</evidence>
<dbReference type="PANTHER" id="PTHR12553:SF49">
    <property type="entry name" value="ZINC PHOSPHODIESTERASE ELAC PROTEIN 2"/>
    <property type="match status" value="1"/>
</dbReference>
<gene>
    <name evidence="13" type="ORF">CANTEDRAFT_95185</name>
</gene>
<keyword evidence="14" id="KW-1185">Reference proteome</keyword>
<evidence type="ECO:0000256" key="1">
    <source>
        <dbReference type="ARBA" id="ARBA00000402"/>
    </source>
</evidence>
<dbReference type="SUPFAM" id="SSF56281">
    <property type="entry name" value="Metallo-hydrolase/oxidoreductase"/>
    <property type="match status" value="2"/>
</dbReference>
<organism evidence="14">
    <name type="scientific">Candida tenuis (strain ATCC 10573 / BCRC 21748 / CBS 615 / JCM 9827 / NBRC 10315 / NRRL Y-1498 / VKM Y-70)</name>
    <name type="common">Yeast</name>
    <name type="synonym">Yamadazyma tenuis</name>
    <dbReference type="NCBI Taxonomy" id="590646"/>
    <lineage>
        <taxon>Eukaryota</taxon>
        <taxon>Fungi</taxon>
        <taxon>Dikarya</taxon>
        <taxon>Ascomycota</taxon>
        <taxon>Saccharomycotina</taxon>
        <taxon>Pichiomycetes</taxon>
        <taxon>Debaryomycetaceae</taxon>
        <taxon>Yamadazyma</taxon>
    </lineage>
</organism>
<evidence type="ECO:0000256" key="7">
    <source>
        <dbReference type="ARBA" id="ARBA00022723"/>
    </source>
</evidence>
<evidence type="ECO:0000256" key="8">
    <source>
        <dbReference type="ARBA" id="ARBA00022759"/>
    </source>
</evidence>
<dbReference type="Gene3D" id="3.60.15.10">
    <property type="entry name" value="Ribonuclease Z/Hydroxyacylglutathione hydrolase-like"/>
    <property type="match status" value="2"/>
</dbReference>
<keyword evidence="5" id="KW-0819">tRNA processing</keyword>
<dbReference type="OrthoDB" id="527344at2759"/>
<dbReference type="STRING" id="590646.G3B7R3"/>
<dbReference type="EMBL" id="GL996527">
    <property type="protein sequence ID" value="EGV62301.1"/>
    <property type="molecule type" value="Genomic_DNA"/>
</dbReference>
<sequence>MFSITTINHKTQETHHPLLLLTNREGYKYLFGKVSEGSQRVLNENKVRLTKLKGVFLTGTLTGWSEIGGLPGLFLTISDATKKDIDVYSTSSAILSYIVATWRYYVFRKGVELKINDVDDGKLISDSNILVKPIKIASAHSAEADIMVRRQLKKLVSLMFPLDTSKANDRDPSSYKTDPADQDIQTHVSISDLELQAGSQKAMNYLIRFQSLRGKFNPVKAKELGIVKGTDFRDLTQGISVTNPQGEVVTPDQVVGEPKYFKKVLMLDVPNSSYLENVYKCTSWFEKNDSDLGQEDIGVVYHILGDDINFRSKEYIDFINSFPSDCKHIISHQELSNNTIVFKTFASNLLKLRAIQRDHYNLPCSEPYDGDGINKLHSMQQLNIGADGFTFDNSNIFDSNWSRMYDEHIEPLQIEGADKQTVIDPTPLPLGLTRGSLKDNVHITTLGTGSALPSLYRNVLANLVRIPIKNHETGEVEYKTILLDGGENTLGSLLRTFGHKDQYQTILQELGMIFLSHLHADHHLGLVSILNKWFEVNKYNDKVLHLVLPWQFNHFIAEWYKLETQTIDLSRINYISCEDFLHGRTPEYSKISIETFEEQFDRGNLKINIPRARLESIDFTSINKMYKDMNMVGLRTCRALHCYWSYSVSIEFQIDVNETFKVSFSGDTRPNPSFVEIGLGSDLLIHEASLDNELIEEAIAKKHTTMIEAVNVARYMNCPKLILTHFSTRYSNGANFVSGKEEFNRLSNELKTYLNTYKDVNNIFLLEDVINTPIRDFNDMEILFAFDSLITRLSQVGDQKTHMNRINKIFDSGSGDIDEKELDKSRAKREVKRAQRLSLQKKRKTSSDEEGL</sequence>
<dbReference type="GeneID" id="18250485"/>
<reference evidence="13 14" key="1">
    <citation type="journal article" date="2011" name="Proc. Natl. Acad. Sci. U.S.A.">
        <title>Comparative genomics of xylose-fermenting fungi for enhanced biofuel production.</title>
        <authorList>
            <person name="Wohlbach D.J."/>
            <person name="Kuo A."/>
            <person name="Sato T.K."/>
            <person name="Potts K.M."/>
            <person name="Salamov A.A."/>
            <person name="LaButti K.M."/>
            <person name="Sun H."/>
            <person name="Clum A."/>
            <person name="Pangilinan J.L."/>
            <person name="Lindquist E.A."/>
            <person name="Lucas S."/>
            <person name="Lapidus A."/>
            <person name="Jin M."/>
            <person name="Gunawan C."/>
            <person name="Balan V."/>
            <person name="Dale B.E."/>
            <person name="Jeffries T.W."/>
            <person name="Zinkel R."/>
            <person name="Barry K.W."/>
            <person name="Grigoriev I.V."/>
            <person name="Gasch A.P."/>
        </authorList>
    </citation>
    <scope>NUCLEOTIDE SEQUENCE [LARGE SCALE GENOMIC DNA]</scope>
    <source>
        <strain evidence="14">ATCC 10573 / BCRC 21748 / CBS 615 / JCM 9827 / NBRC 10315 / NRRL Y-1498 / VKM Y-70</strain>
    </source>
</reference>
<dbReference type="InterPro" id="IPR047151">
    <property type="entry name" value="RNZ2-like"/>
</dbReference>
<dbReference type="GO" id="GO:1990180">
    <property type="term" value="P:mitochondrial tRNA 3'-end processing"/>
    <property type="evidence" value="ECO:0007669"/>
    <property type="project" value="TreeGrafter"/>
</dbReference>
<keyword evidence="8" id="KW-0255">Endonuclease</keyword>
<dbReference type="HOGENOM" id="CLU_006220_0_0_1"/>
<dbReference type="InterPro" id="IPR027794">
    <property type="entry name" value="tRNase_Z_dom"/>
</dbReference>
<keyword evidence="7" id="KW-0479">Metal-binding</keyword>
<evidence type="ECO:0000259" key="12">
    <source>
        <dbReference type="Pfam" id="PF13691"/>
    </source>
</evidence>
<keyword evidence="9" id="KW-0378">Hydrolase</keyword>
<dbReference type="PANTHER" id="PTHR12553">
    <property type="entry name" value="ZINC PHOSPHODIESTERASE ELAC PROTEIN 2"/>
    <property type="match status" value="1"/>
</dbReference>
<dbReference type="InterPro" id="IPR036866">
    <property type="entry name" value="RibonucZ/Hydroxyglut_hydro"/>
</dbReference>
<feature type="domain" description="tRNase Z endonuclease" evidence="12">
    <location>
        <begin position="6"/>
        <end position="69"/>
    </location>
</feature>
<evidence type="ECO:0000313" key="13">
    <source>
        <dbReference type="EMBL" id="EGV62301.1"/>
    </source>
</evidence>
<feature type="region of interest" description="Disordered" evidence="11">
    <location>
        <begin position="815"/>
        <end position="852"/>
    </location>
</feature>
<comment type="cofactor">
    <cofactor evidence="2">
        <name>Zn(2+)</name>
        <dbReference type="ChEBI" id="CHEBI:29105"/>
    </cofactor>
</comment>
<evidence type="ECO:0000313" key="14">
    <source>
        <dbReference type="Proteomes" id="UP000000707"/>
    </source>
</evidence>